<evidence type="ECO:0000256" key="5">
    <source>
        <dbReference type="SAM" id="Phobius"/>
    </source>
</evidence>
<dbReference type="GO" id="GO:0016020">
    <property type="term" value="C:membrane"/>
    <property type="evidence" value="ECO:0007669"/>
    <property type="project" value="UniProtKB-SubCell"/>
</dbReference>
<evidence type="ECO:0000256" key="3">
    <source>
        <dbReference type="ARBA" id="ARBA00022989"/>
    </source>
</evidence>
<evidence type="ECO:0000256" key="4">
    <source>
        <dbReference type="ARBA" id="ARBA00023136"/>
    </source>
</evidence>
<feature type="transmembrane region" description="Helical" evidence="5">
    <location>
        <begin position="174"/>
        <end position="196"/>
    </location>
</feature>
<keyword evidence="3 5" id="KW-1133">Transmembrane helix</keyword>
<feature type="transmembrane region" description="Helical" evidence="5">
    <location>
        <begin position="246"/>
        <end position="276"/>
    </location>
</feature>
<feature type="transmembrane region" description="Helical" evidence="5">
    <location>
        <begin position="431"/>
        <end position="450"/>
    </location>
</feature>
<dbReference type="EMBL" id="DSBX01000272">
    <property type="protein sequence ID" value="HDR00079.1"/>
    <property type="molecule type" value="Genomic_DNA"/>
</dbReference>
<dbReference type="GO" id="GO:0016874">
    <property type="term" value="F:ligase activity"/>
    <property type="evidence" value="ECO:0007669"/>
    <property type="project" value="UniProtKB-KW"/>
</dbReference>
<name>A0A7V0T6Z7_UNCW3</name>
<feature type="transmembrane region" description="Helical" evidence="5">
    <location>
        <begin position="37"/>
        <end position="56"/>
    </location>
</feature>
<dbReference type="Proteomes" id="UP000885672">
    <property type="component" value="Unassembled WGS sequence"/>
</dbReference>
<evidence type="ECO:0000256" key="2">
    <source>
        <dbReference type="ARBA" id="ARBA00022692"/>
    </source>
</evidence>
<dbReference type="AlphaFoldDB" id="A0A7V0T6Z7"/>
<comment type="caution">
    <text evidence="7">The sequence shown here is derived from an EMBL/GenBank/DDBJ whole genome shotgun (WGS) entry which is preliminary data.</text>
</comment>
<proteinExistence type="predicted"/>
<dbReference type="PANTHER" id="PTHR37422">
    <property type="entry name" value="TEICHURONIC ACID BIOSYNTHESIS PROTEIN TUAE"/>
    <property type="match status" value="1"/>
</dbReference>
<keyword evidence="4 5" id="KW-0472">Membrane</keyword>
<feature type="transmembrane region" description="Helical" evidence="5">
    <location>
        <begin position="407"/>
        <end position="425"/>
    </location>
</feature>
<feature type="transmembrane region" description="Helical" evidence="5">
    <location>
        <begin position="373"/>
        <end position="395"/>
    </location>
</feature>
<reference evidence="7" key="1">
    <citation type="journal article" date="2020" name="mSystems">
        <title>Genome- and Community-Level Interaction Insights into Carbon Utilization and Element Cycling Functions of Hydrothermarchaeota in Hydrothermal Sediment.</title>
        <authorList>
            <person name="Zhou Z."/>
            <person name="Liu Y."/>
            <person name="Xu W."/>
            <person name="Pan J."/>
            <person name="Luo Z.H."/>
            <person name="Li M."/>
        </authorList>
    </citation>
    <scope>NUCLEOTIDE SEQUENCE [LARGE SCALE GENOMIC DNA]</scope>
    <source>
        <strain evidence="7">SpSt-1182</strain>
    </source>
</reference>
<gene>
    <name evidence="7" type="ORF">ENN51_07345</name>
</gene>
<organism evidence="7">
    <name type="scientific">candidate division WOR-3 bacterium</name>
    <dbReference type="NCBI Taxonomy" id="2052148"/>
    <lineage>
        <taxon>Bacteria</taxon>
        <taxon>Bacteria division WOR-3</taxon>
    </lineage>
</organism>
<comment type="subcellular location">
    <subcellularLocation>
        <location evidence="1">Membrane</location>
        <topology evidence="1">Multi-pass membrane protein</topology>
    </subcellularLocation>
</comment>
<feature type="transmembrane region" description="Helical" evidence="5">
    <location>
        <begin position="12"/>
        <end position="30"/>
    </location>
</feature>
<evidence type="ECO:0000259" key="6">
    <source>
        <dbReference type="Pfam" id="PF04932"/>
    </source>
</evidence>
<dbReference type="PANTHER" id="PTHR37422:SF13">
    <property type="entry name" value="LIPOPOLYSACCHARIDE BIOSYNTHESIS PROTEIN PA4999-RELATED"/>
    <property type="match status" value="1"/>
</dbReference>
<dbReference type="InterPro" id="IPR051533">
    <property type="entry name" value="WaaL-like"/>
</dbReference>
<protein>
    <submittedName>
        <fullName evidence="7">O-antigen ligase family protein</fullName>
    </submittedName>
</protein>
<keyword evidence="7" id="KW-0436">Ligase</keyword>
<dbReference type="InterPro" id="IPR007016">
    <property type="entry name" value="O-antigen_ligase-rel_domated"/>
</dbReference>
<feature type="domain" description="O-antigen ligase-related" evidence="6">
    <location>
        <begin position="249"/>
        <end position="386"/>
    </location>
</feature>
<feature type="transmembrane region" description="Helical" evidence="5">
    <location>
        <begin position="282"/>
        <end position="304"/>
    </location>
</feature>
<feature type="transmembrane region" description="Helical" evidence="5">
    <location>
        <begin position="324"/>
        <end position="345"/>
    </location>
</feature>
<dbReference type="Pfam" id="PF04932">
    <property type="entry name" value="Wzy_C"/>
    <property type="match status" value="1"/>
</dbReference>
<accession>A0A7V0T6Z7</accession>
<feature type="transmembrane region" description="Helical" evidence="5">
    <location>
        <begin position="144"/>
        <end position="162"/>
    </location>
</feature>
<evidence type="ECO:0000256" key="1">
    <source>
        <dbReference type="ARBA" id="ARBA00004141"/>
    </source>
</evidence>
<sequence length="457" mass="49382">MPDTTLNSRQRALAITALQVVIVLVALFLMGRGHSQLAIALLVVPIQLCLMLLISGSSSNIMRYIVVLLPASMFELLPYVYMHLAVYAGGIILLSVVAPTAGSDDTARKPKTGTGNTVPLALFAVAVVLAAANAYLRGWAGADLPRYCFSAGLFLGAVWLFGARPESSKEVRRLLDLMMISYAVIGIALPLVAYSITADMLSEIILSPHGAVNRNVVGAHASTAASYLLVRAVLERRWGARVLRVLLLCVPLVVLVFTGSRGAWLGFGASFLYLVFVVRSVWLFWLSLTFGSVLITGDIVRALVMTRVQATGAVDPSLLGRLLLWRFGLVVGLNNWLTGVGFLNFRHVKHSYGFPWPRAVGLPYNTHNLYLEFFTSLGIVGLVAFVWLLMLGIVAAHKSRYGLSGRLRPESIGIAAMLIGVAVHGMLDAVIWQHGMLMLLGVLLGLAGALRRLNGRV</sequence>
<feature type="transmembrane region" description="Helical" evidence="5">
    <location>
        <begin position="76"/>
        <end position="97"/>
    </location>
</feature>
<feature type="transmembrane region" description="Helical" evidence="5">
    <location>
        <begin position="118"/>
        <end position="138"/>
    </location>
</feature>
<evidence type="ECO:0000313" key="7">
    <source>
        <dbReference type="EMBL" id="HDR00079.1"/>
    </source>
</evidence>
<keyword evidence="2 5" id="KW-0812">Transmembrane</keyword>